<accession>A0A2Z7A8D7</accession>
<evidence type="ECO:0000256" key="9">
    <source>
        <dbReference type="ARBA" id="ARBA00066800"/>
    </source>
</evidence>
<gene>
    <name evidence="14" type="ORF">F511_36944</name>
</gene>
<dbReference type="Gene3D" id="3.60.110.10">
    <property type="entry name" value="Carbon-nitrogen hydrolase"/>
    <property type="match status" value="1"/>
</dbReference>
<evidence type="ECO:0000256" key="1">
    <source>
        <dbReference type="ARBA" id="ARBA00004141"/>
    </source>
</evidence>
<keyword evidence="4" id="KW-0620">Polyamine biosynthesis</keyword>
<proteinExistence type="inferred from homology"/>
<evidence type="ECO:0000256" key="11">
    <source>
        <dbReference type="SAM" id="MobiDB-lite"/>
    </source>
</evidence>
<feature type="compositionally biased region" description="Basic and acidic residues" evidence="11">
    <location>
        <begin position="582"/>
        <end position="591"/>
    </location>
</feature>
<comment type="function">
    <text evidence="7">Involved in polyamine biosynthesis.</text>
</comment>
<name>A0A2Z7A8D7_9LAMI</name>
<evidence type="ECO:0000256" key="4">
    <source>
        <dbReference type="ARBA" id="ARBA00023115"/>
    </source>
</evidence>
<comment type="catalytic activity">
    <reaction evidence="6">
        <text>N-carbamoylputrescine + H2O + 2 H(+) = putrescine + NH4(+) + CO2</text>
        <dbReference type="Rhea" id="RHEA:22284"/>
        <dbReference type="ChEBI" id="CHEBI:15377"/>
        <dbReference type="ChEBI" id="CHEBI:15378"/>
        <dbReference type="ChEBI" id="CHEBI:16526"/>
        <dbReference type="ChEBI" id="CHEBI:28938"/>
        <dbReference type="ChEBI" id="CHEBI:58318"/>
        <dbReference type="ChEBI" id="CHEBI:326268"/>
        <dbReference type="EC" id="3.5.1.53"/>
    </reaction>
</comment>
<evidence type="ECO:0000256" key="8">
    <source>
        <dbReference type="ARBA" id="ARBA00060704"/>
    </source>
</evidence>
<evidence type="ECO:0000313" key="14">
    <source>
        <dbReference type="EMBL" id="KZV17978.1"/>
    </source>
</evidence>
<evidence type="ECO:0000256" key="6">
    <source>
        <dbReference type="ARBA" id="ARBA00050539"/>
    </source>
</evidence>
<reference evidence="14 15" key="1">
    <citation type="journal article" date="2015" name="Proc. Natl. Acad. Sci. U.S.A.">
        <title>The resurrection genome of Boea hygrometrica: A blueprint for survival of dehydration.</title>
        <authorList>
            <person name="Xiao L."/>
            <person name="Yang G."/>
            <person name="Zhang L."/>
            <person name="Yang X."/>
            <person name="Zhao S."/>
            <person name="Ji Z."/>
            <person name="Zhou Q."/>
            <person name="Hu M."/>
            <person name="Wang Y."/>
            <person name="Chen M."/>
            <person name="Xu Y."/>
            <person name="Jin H."/>
            <person name="Xiao X."/>
            <person name="Hu G."/>
            <person name="Bao F."/>
            <person name="Hu Y."/>
            <person name="Wan P."/>
            <person name="Li L."/>
            <person name="Deng X."/>
            <person name="Kuang T."/>
            <person name="Xiang C."/>
            <person name="Zhu J.K."/>
            <person name="Oliver M.J."/>
            <person name="He Y."/>
        </authorList>
    </citation>
    <scope>NUCLEOTIDE SEQUENCE [LARGE SCALE GENOMIC DNA]</scope>
    <source>
        <strain evidence="15">cv. XS01</strain>
    </source>
</reference>
<dbReference type="Proteomes" id="UP000250235">
    <property type="component" value="Unassembled WGS sequence"/>
</dbReference>
<keyword evidence="15" id="KW-1185">Reference proteome</keyword>
<feature type="domain" description="CN hydrolase" evidence="13">
    <location>
        <begin position="7"/>
        <end position="265"/>
    </location>
</feature>
<feature type="transmembrane region" description="Helical" evidence="12">
    <location>
        <begin position="477"/>
        <end position="496"/>
    </location>
</feature>
<evidence type="ECO:0000256" key="7">
    <source>
        <dbReference type="ARBA" id="ARBA00055644"/>
    </source>
</evidence>
<dbReference type="FunFam" id="3.60.110.10:FF:000012">
    <property type="entry name" value="N-carbamoylputrescine amidohydrolase, putative"/>
    <property type="match status" value="1"/>
</dbReference>
<dbReference type="SUPFAM" id="SSF52172">
    <property type="entry name" value="CheY-like"/>
    <property type="match status" value="1"/>
</dbReference>
<protein>
    <recommendedName>
        <fullName evidence="10">N-carbamoylputrescine amidase</fullName>
        <ecNumber evidence="9">3.5.1.53</ecNumber>
    </recommendedName>
</protein>
<dbReference type="AlphaFoldDB" id="A0A2Z7A8D7"/>
<evidence type="ECO:0000256" key="5">
    <source>
        <dbReference type="ARBA" id="ARBA00034122"/>
    </source>
</evidence>
<comment type="subcellular location">
    <subcellularLocation>
        <location evidence="1">Membrane</location>
        <topology evidence="1">Multi-pass membrane protein</topology>
    </subcellularLocation>
</comment>
<dbReference type="Pfam" id="PF00795">
    <property type="entry name" value="CN_hydrolase"/>
    <property type="match status" value="1"/>
</dbReference>
<dbReference type="GO" id="GO:0033388">
    <property type="term" value="P:putrescine biosynthetic process from arginine"/>
    <property type="evidence" value="ECO:0007669"/>
    <property type="project" value="TreeGrafter"/>
</dbReference>
<dbReference type="PANTHER" id="PTHR43674">
    <property type="entry name" value="NITRILASE C965.09-RELATED"/>
    <property type="match status" value="1"/>
</dbReference>
<dbReference type="InterPro" id="IPR017755">
    <property type="entry name" value="N-carbamoylputrescine_amidase"/>
</dbReference>
<dbReference type="NCBIfam" id="TIGR03381">
    <property type="entry name" value="agmatine_aguB"/>
    <property type="match status" value="1"/>
</dbReference>
<sequence>MAKSRIVTVSALQFACTDDVSTNVDTAERFVREAHRKGANIILIQELFEGYYFCQAQREDFFQRSKPYKGHPTILRMQNLAKELGVVIPVSFFEEANNAHYNSIVVIDADGTDLGLYRKSHIPDGPGYQEKYYFNPGDTGFKVFQTKFAKIGVGICWDQWFPEAARVMVLQGAEILFYPTAIGSEPQDEGLDSREHWKRVMQGHAGANVVPLVASNRVGKEMIQTEHGKSEITFYGNSFIAGPTGEIIEHADDKEEAVLVAQFDLEKLKSKRSSWGVFRDRRPDLYKALLTLDADWKEISQFPEITPVNPLAPPPYLKNIIAPCLKNMTKNIIAPFLEFSVGAVPRGAKGFGGGRRRRLLACAGADASQVSVQCIVADRQYDNTKWGMIGFVFTSCSQATLALKLLRERKGCYDIVLSDVHMPDMDGFRLLELVGLEMDLPVIIETDLVMRGIRHGACDYLIKLYWTCSYGYDSTKFNTTGIMGSGLLFPLVAWCVSLTGPVFVSAFNPMMLVMVAIAGSLFLEEKLHLGMLLGGILIVGGLYTVLWGKEEEKKKASHLVPEVTEVALSGSSRGGGRGGSAGEKDLEPSEI</sequence>
<keyword evidence="3" id="KW-0378">Hydrolase</keyword>
<evidence type="ECO:0000259" key="13">
    <source>
        <dbReference type="PROSITE" id="PS50263"/>
    </source>
</evidence>
<dbReference type="EC" id="3.5.1.53" evidence="9"/>
<dbReference type="CDD" id="cd07573">
    <property type="entry name" value="CPA"/>
    <property type="match status" value="1"/>
</dbReference>
<dbReference type="SUPFAM" id="SSF56317">
    <property type="entry name" value="Carbon-nitrogen hydrolase"/>
    <property type="match status" value="1"/>
</dbReference>
<dbReference type="InterPro" id="IPR011006">
    <property type="entry name" value="CheY-like_superfamily"/>
</dbReference>
<dbReference type="Gene3D" id="3.40.50.2300">
    <property type="match status" value="1"/>
</dbReference>
<dbReference type="Pfam" id="PF00072">
    <property type="entry name" value="Response_reg"/>
    <property type="match status" value="1"/>
</dbReference>
<dbReference type="InterPro" id="IPR003010">
    <property type="entry name" value="C-N_Hydrolase"/>
</dbReference>
<evidence type="ECO:0000256" key="10">
    <source>
        <dbReference type="ARBA" id="ARBA00074270"/>
    </source>
</evidence>
<organism evidence="14 15">
    <name type="scientific">Dorcoceras hygrometricum</name>
    <dbReference type="NCBI Taxonomy" id="472368"/>
    <lineage>
        <taxon>Eukaryota</taxon>
        <taxon>Viridiplantae</taxon>
        <taxon>Streptophyta</taxon>
        <taxon>Embryophyta</taxon>
        <taxon>Tracheophyta</taxon>
        <taxon>Spermatophyta</taxon>
        <taxon>Magnoliopsida</taxon>
        <taxon>eudicotyledons</taxon>
        <taxon>Gunneridae</taxon>
        <taxon>Pentapetalae</taxon>
        <taxon>asterids</taxon>
        <taxon>lamiids</taxon>
        <taxon>Lamiales</taxon>
        <taxon>Gesneriaceae</taxon>
        <taxon>Didymocarpoideae</taxon>
        <taxon>Trichosporeae</taxon>
        <taxon>Loxocarpinae</taxon>
        <taxon>Dorcoceras</taxon>
    </lineage>
</organism>
<dbReference type="InterPro" id="IPR050345">
    <property type="entry name" value="Aliph_Amidase/BUP"/>
</dbReference>
<evidence type="ECO:0000256" key="2">
    <source>
        <dbReference type="ARBA" id="ARBA00011823"/>
    </source>
</evidence>
<feature type="compositionally biased region" description="Gly residues" evidence="11">
    <location>
        <begin position="572"/>
        <end position="581"/>
    </location>
</feature>
<feature type="transmembrane region" description="Helical" evidence="12">
    <location>
        <begin position="529"/>
        <end position="548"/>
    </location>
</feature>
<dbReference type="SUPFAM" id="SSF103481">
    <property type="entry name" value="Multidrug resistance efflux transporter EmrE"/>
    <property type="match status" value="1"/>
</dbReference>
<feature type="region of interest" description="Disordered" evidence="11">
    <location>
        <begin position="567"/>
        <end position="591"/>
    </location>
</feature>
<dbReference type="GO" id="GO:0050126">
    <property type="term" value="F:N-carbamoylputrescine amidase activity"/>
    <property type="evidence" value="ECO:0007669"/>
    <property type="project" value="UniProtKB-EC"/>
</dbReference>
<comment type="pathway">
    <text evidence="8">Amine and polyamine biosynthesis; putrescine biosynthesis via agmatine pathway; putrescine from N-carbamoylputrescine (amidase route): step 1/1.</text>
</comment>
<keyword evidence="12" id="KW-1133">Transmembrane helix</keyword>
<keyword evidence="12" id="KW-0812">Transmembrane</keyword>
<comment type="subunit">
    <text evidence="2">Homooctamer.</text>
</comment>
<dbReference type="InterPro" id="IPR036526">
    <property type="entry name" value="C-N_Hydrolase_sf"/>
</dbReference>
<dbReference type="PROSITE" id="PS50263">
    <property type="entry name" value="CN_HYDROLASE"/>
    <property type="match status" value="1"/>
</dbReference>
<dbReference type="OrthoDB" id="412018at2759"/>
<dbReference type="GO" id="GO:0000160">
    <property type="term" value="P:phosphorelay signal transduction system"/>
    <property type="evidence" value="ECO:0007669"/>
    <property type="project" value="InterPro"/>
</dbReference>
<evidence type="ECO:0000256" key="3">
    <source>
        <dbReference type="ARBA" id="ARBA00022801"/>
    </source>
</evidence>
<dbReference type="InterPro" id="IPR001789">
    <property type="entry name" value="Sig_transdc_resp-reg_receiver"/>
</dbReference>
<evidence type="ECO:0000256" key="12">
    <source>
        <dbReference type="SAM" id="Phobius"/>
    </source>
</evidence>
<evidence type="ECO:0000313" key="15">
    <source>
        <dbReference type="Proteomes" id="UP000250235"/>
    </source>
</evidence>
<keyword evidence="12" id="KW-0472">Membrane</keyword>
<dbReference type="PANTHER" id="PTHR43674:SF2">
    <property type="entry name" value="BETA-UREIDOPROPIONASE"/>
    <property type="match status" value="1"/>
</dbReference>
<dbReference type="InterPro" id="IPR037185">
    <property type="entry name" value="EmrE-like"/>
</dbReference>
<dbReference type="EMBL" id="KV017604">
    <property type="protein sequence ID" value="KZV17978.1"/>
    <property type="molecule type" value="Genomic_DNA"/>
</dbReference>
<comment type="similarity">
    <text evidence="5">Belongs to the carbon-nitrogen hydrolase superfamily.</text>
</comment>